<protein>
    <recommendedName>
        <fullName evidence="4">guanosine-diphosphatase</fullName>
        <ecNumber evidence="4">3.6.1.42</ecNumber>
    </recommendedName>
</protein>
<dbReference type="GO" id="GO:0004382">
    <property type="term" value="F:GDP phosphatase activity"/>
    <property type="evidence" value="ECO:0007669"/>
    <property type="project" value="UniProtKB-EC"/>
</dbReference>
<accession>A0A4P9VXN5</accession>
<dbReference type="EMBL" id="ML001202">
    <property type="protein sequence ID" value="RKO83473.1"/>
    <property type="molecule type" value="Genomic_DNA"/>
</dbReference>
<comment type="similarity">
    <text evidence="1">Belongs to the GDA1/CD39 NTPase family.</text>
</comment>
<evidence type="ECO:0000256" key="3">
    <source>
        <dbReference type="ARBA" id="ARBA00037742"/>
    </source>
</evidence>
<dbReference type="GO" id="GO:0005524">
    <property type="term" value="F:ATP binding"/>
    <property type="evidence" value="ECO:0007669"/>
    <property type="project" value="UniProtKB-KW"/>
</dbReference>
<dbReference type="GO" id="GO:0006487">
    <property type="term" value="P:protein N-linked glycosylation"/>
    <property type="evidence" value="ECO:0007669"/>
    <property type="project" value="TreeGrafter"/>
</dbReference>
<dbReference type="EC" id="3.6.1.42" evidence="4"/>
<organism evidence="6 7">
    <name type="scientific">Blyttiomyces helicus</name>
    <dbReference type="NCBI Taxonomy" id="388810"/>
    <lineage>
        <taxon>Eukaryota</taxon>
        <taxon>Fungi</taxon>
        <taxon>Fungi incertae sedis</taxon>
        <taxon>Chytridiomycota</taxon>
        <taxon>Chytridiomycota incertae sedis</taxon>
        <taxon>Chytridiomycetes</taxon>
        <taxon>Chytridiomycetes incertae sedis</taxon>
        <taxon>Blyttiomyces</taxon>
    </lineage>
</organism>
<evidence type="ECO:0000256" key="2">
    <source>
        <dbReference type="ARBA" id="ARBA00022801"/>
    </source>
</evidence>
<feature type="binding site" evidence="5">
    <location>
        <begin position="31"/>
        <end position="35"/>
    </location>
    <ligand>
        <name>ATP</name>
        <dbReference type="ChEBI" id="CHEBI:30616"/>
    </ligand>
</feature>
<evidence type="ECO:0000256" key="4">
    <source>
        <dbReference type="ARBA" id="ARBA00038903"/>
    </source>
</evidence>
<keyword evidence="5" id="KW-0547">Nucleotide-binding</keyword>
<name>A0A4P9VXN5_9FUNG</name>
<dbReference type="GO" id="GO:0017111">
    <property type="term" value="F:ribonucleoside triphosphate phosphatase activity"/>
    <property type="evidence" value="ECO:0007669"/>
    <property type="project" value="TreeGrafter"/>
</dbReference>
<dbReference type="GO" id="GO:0005794">
    <property type="term" value="C:Golgi apparatus"/>
    <property type="evidence" value="ECO:0007669"/>
    <property type="project" value="TreeGrafter"/>
</dbReference>
<proteinExistence type="inferred from homology"/>
<dbReference type="Pfam" id="PF01150">
    <property type="entry name" value="GDA1_CD39"/>
    <property type="match status" value="2"/>
</dbReference>
<dbReference type="PANTHER" id="PTHR11782:SF83">
    <property type="entry name" value="GUANOSINE-DIPHOSPHATASE"/>
    <property type="match status" value="1"/>
</dbReference>
<dbReference type="OrthoDB" id="6372431at2759"/>
<keyword evidence="2" id="KW-0378">Hydrolase</keyword>
<sequence length="260" mass="28103">GVYAWITVNYLLKRIGQPTRQPSAAIMDLGGGSTQIVFEPQLDTPMAAGDHRYALNFGGLEYVLYQHSYDGYGLNAGRKRLESAGSAATCAVDAAPSTGTAFDRCHELVRTSLFDKTQCATSQCSFDGVYQPRLADTFTAGDIYAFSYFFDNYAEPFGGFRDSFTVGDIRSAALRVCAGRVVRAELRGPDADKLLADPKWCGDLGFIYGLLSDGYELPDVRELRTAKKIAGIETGWSLGASIFLLDALFGKGGMKGVCKA</sequence>
<gene>
    <name evidence="6" type="ORF">BDK51DRAFT_18261</name>
</gene>
<dbReference type="Gene3D" id="3.30.420.150">
    <property type="entry name" value="Exopolyphosphatase. Domain 2"/>
    <property type="match status" value="2"/>
</dbReference>
<dbReference type="GO" id="GO:0016020">
    <property type="term" value="C:membrane"/>
    <property type="evidence" value="ECO:0007669"/>
    <property type="project" value="TreeGrafter"/>
</dbReference>
<evidence type="ECO:0000313" key="7">
    <source>
        <dbReference type="Proteomes" id="UP000269721"/>
    </source>
</evidence>
<comment type="function">
    <text evidence="3">After transfer of sugars to endogenous macromolecular acceptors, the enzyme converts nucleoside diphosphates to nucleoside monophosphates which in turn exit the Golgi lumen in a coupled antiporter reaction, allowing entry of additional nucleotide sugar from the cytosol.</text>
</comment>
<evidence type="ECO:0000256" key="1">
    <source>
        <dbReference type="ARBA" id="ARBA00009283"/>
    </source>
</evidence>
<feature type="non-terminal residue" evidence="6">
    <location>
        <position position="1"/>
    </location>
</feature>
<dbReference type="GO" id="GO:0009134">
    <property type="term" value="P:nucleoside diphosphate catabolic process"/>
    <property type="evidence" value="ECO:0007669"/>
    <property type="project" value="TreeGrafter"/>
</dbReference>
<dbReference type="InterPro" id="IPR000407">
    <property type="entry name" value="GDA1_CD39_NTPase"/>
</dbReference>
<keyword evidence="7" id="KW-1185">Reference proteome</keyword>
<evidence type="ECO:0000256" key="5">
    <source>
        <dbReference type="PIRSR" id="PIRSR600407-2"/>
    </source>
</evidence>
<dbReference type="PANTHER" id="PTHR11782">
    <property type="entry name" value="ADENOSINE/GUANOSINE DIPHOSPHATASE"/>
    <property type="match status" value="1"/>
</dbReference>
<dbReference type="AlphaFoldDB" id="A0A4P9VXN5"/>
<reference evidence="7" key="1">
    <citation type="journal article" date="2018" name="Nat. Microbiol.">
        <title>Leveraging single-cell genomics to expand the fungal tree of life.</title>
        <authorList>
            <person name="Ahrendt S.R."/>
            <person name="Quandt C.A."/>
            <person name="Ciobanu D."/>
            <person name="Clum A."/>
            <person name="Salamov A."/>
            <person name="Andreopoulos B."/>
            <person name="Cheng J.F."/>
            <person name="Woyke T."/>
            <person name="Pelin A."/>
            <person name="Henrissat B."/>
            <person name="Reynolds N.K."/>
            <person name="Benny G.L."/>
            <person name="Smith M.E."/>
            <person name="James T.Y."/>
            <person name="Grigoriev I.V."/>
        </authorList>
    </citation>
    <scope>NUCLEOTIDE SEQUENCE [LARGE SCALE GENOMIC DNA]</scope>
</reference>
<keyword evidence="5" id="KW-0067">ATP-binding</keyword>
<dbReference type="GO" id="GO:0045134">
    <property type="term" value="F:UDP phosphatase activity"/>
    <property type="evidence" value="ECO:0007669"/>
    <property type="project" value="TreeGrafter"/>
</dbReference>
<evidence type="ECO:0000313" key="6">
    <source>
        <dbReference type="EMBL" id="RKO83473.1"/>
    </source>
</evidence>
<dbReference type="Proteomes" id="UP000269721">
    <property type="component" value="Unassembled WGS sequence"/>
</dbReference>